<feature type="transmembrane region" description="Helical" evidence="1">
    <location>
        <begin position="377"/>
        <end position="401"/>
    </location>
</feature>
<dbReference type="KEGG" id="care:LT85_3578"/>
<keyword evidence="1" id="KW-0406">Ion transport</keyword>
<feature type="transmembrane region" description="Helical" evidence="1">
    <location>
        <begin position="251"/>
        <end position="272"/>
    </location>
</feature>
<comment type="similarity">
    <text evidence="1">Belongs to the MscS (TC 1.A.23) family.</text>
</comment>
<protein>
    <recommendedName>
        <fullName evidence="1">Small-conductance mechanosensitive channel</fullName>
    </recommendedName>
</protein>
<evidence type="ECO:0000256" key="1">
    <source>
        <dbReference type="RuleBase" id="RU369025"/>
    </source>
</evidence>
<keyword evidence="1" id="KW-1133">Transmembrane helix</keyword>
<feature type="transmembrane region" description="Helical" evidence="1">
    <location>
        <begin position="346"/>
        <end position="365"/>
    </location>
</feature>
<keyword evidence="1" id="KW-0407">Ion channel</keyword>
<gene>
    <name evidence="2" type="ORF">LT85_3578</name>
</gene>
<comment type="subunit">
    <text evidence="1">Homoheptamer.</text>
</comment>
<dbReference type="InterPro" id="IPR008910">
    <property type="entry name" value="MSC_TM_helix"/>
</dbReference>
<feature type="transmembrane region" description="Helical" evidence="1">
    <location>
        <begin position="196"/>
        <end position="217"/>
    </location>
</feature>
<dbReference type="EMBL" id="CP009962">
    <property type="protein sequence ID" value="AIY42736.1"/>
    <property type="molecule type" value="Genomic_DNA"/>
</dbReference>
<dbReference type="STRING" id="279058.LT85_3578"/>
<dbReference type="PANTHER" id="PTHR30221:SF1">
    <property type="entry name" value="SMALL-CONDUCTANCE MECHANOSENSITIVE CHANNEL"/>
    <property type="match status" value="1"/>
</dbReference>
<keyword evidence="1" id="KW-0997">Cell inner membrane</keyword>
<feature type="transmembrane region" description="Helical" evidence="1">
    <location>
        <begin position="68"/>
        <end position="94"/>
    </location>
</feature>
<feature type="transmembrane region" description="Helical" evidence="1">
    <location>
        <begin position="284"/>
        <end position="309"/>
    </location>
</feature>
<keyword evidence="1" id="KW-1003">Cell membrane</keyword>
<dbReference type="HOGENOM" id="CLU_035789_1_0_4"/>
<dbReference type="Gene3D" id="1.10.287.1260">
    <property type="match status" value="1"/>
</dbReference>
<dbReference type="InterPro" id="IPR045275">
    <property type="entry name" value="MscS_archaea/bacteria_type"/>
</dbReference>
<dbReference type="NCBIfam" id="NF033912">
    <property type="entry name" value="msc"/>
    <property type="match status" value="1"/>
</dbReference>
<proteinExistence type="inferred from homology"/>
<comment type="caution">
    <text evidence="1">Lacks conserved residue(s) required for the propagation of feature annotation.</text>
</comment>
<dbReference type="RefSeq" id="WP_038491399.1">
    <property type="nucleotide sequence ID" value="NZ_CP009962.1"/>
</dbReference>
<feature type="transmembrane region" description="Helical" evidence="1">
    <location>
        <begin position="106"/>
        <end position="127"/>
    </location>
</feature>
<feature type="transmembrane region" description="Helical" evidence="1">
    <location>
        <begin position="448"/>
        <end position="469"/>
    </location>
</feature>
<sequence length="486" mass="51831">MDLSGFLISLQSTLGAYLPKIAGAIGILILGWLIAVIARAAARKLLSTLQVDQRIIESTGQQGTRVEAIIAGGVFWLILLITTVGIFNVLNLYAISSPFAQLVTRIIGYLPNLIGGTVLVLVAWVIASLLRSLANKGLRAGKLDSKLSESTGMRPMSGYLGDVLFWLIILIFIPAILAAFNLNGLLSPVQGMVDKLLAIVPNIFAAAVIGFVGWLLAKILRGLVTNLLVAADVDRFVQSIDSVTQVKLSSLIGTVVYVFIFVPTLISALDALKIEAISRPATNLLDQFLSAVPNIIAAVVILLVTFYVARFVSTLMQKLLVAAGADSLPSVLALEKILTGQLLPSVLTGRLVIFFAMLFAVVEAANRLGFSQVRDVMTLFIEFGAHILMGSIILIIGFWLAGLARRVIEQAENDSSKLLARIAQFAILGLVFAMGLRAMGIANEIVQLAFALTVGAIAVAVALAFGLGGREAAGKLLDRWFNRTGK</sequence>
<keyword evidence="1" id="KW-0813">Transport</keyword>
<dbReference type="Proteomes" id="UP000030302">
    <property type="component" value="Chromosome"/>
</dbReference>
<comment type="subcellular location">
    <subcellularLocation>
        <location evidence="1">Cell inner membrane</location>
        <topology evidence="1">Multi-pass membrane protein</topology>
    </subcellularLocation>
</comment>
<evidence type="ECO:0000313" key="2">
    <source>
        <dbReference type="EMBL" id="AIY42736.1"/>
    </source>
</evidence>
<dbReference type="Pfam" id="PF05552">
    <property type="entry name" value="MS_channel_1st_1"/>
    <property type="match status" value="4"/>
</dbReference>
<evidence type="ECO:0000313" key="3">
    <source>
        <dbReference type="Proteomes" id="UP000030302"/>
    </source>
</evidence>
<dbReference type="PANTHER" id="PTHR30221">
    <property type="entry name" value="SMALL-CONDUCTANCE MECHANOSENSITIVE CHANNEL"/>
    <property type="match status" value="1"/>
</dbReference>
<keyword evidence="1" id="KW-0812">Transmembrane</keyword>
<dbReference type="GO" id="GO:0008381">
    <property type="term" value="F:mechanosensitive monoatomic ion channel activity"/>
    <property type="evidence" value="ECO:0007669"/>
    <property type="project" value="InterPro"/>
</dbReference>
<reference evidence="3" key="1">
    <citation type="journal article" date="2014" name="Soil Biol. Biochem.">
        <title>Structure and function of bacterial communities in ageing soils: Insights from the Mendocino ecological staircase.</title>
        <authorList>
            <person name="Uroz S."/>
            <person name="Tech J.J."/>
            <person name="Sawaya N.A."/>
            <person name="Frey-Klett P."/>
            <person name="Leveau J.H.J."/>
        </authorList>
    </citation>
    <scope>NUCLEOTIDE SEQUENCE [LARGE SCALE GENOMIC DNA]</scope>
    <source>
        <strain evidence="3">Cal35</strain>
    </source>
</reference>
<name>A0A0A1FE60_9BURK</name>
<accession>A0A0A1FE60</accession>
<feature type="transmembrane region" description="Helical" evidence="1">
    <location>
        <begin position="422"/>
        <end position="442"/>
    </location>
</feature>
<dbReference type="OrthoDB" id="1411407at2"/>
<keyword evidence="3" id="KW-1185">Reference proteome</keyword>
<organism evidence="2 3">
    <name type="scientific">Collimonas arenae</name>
    <dbReference type="NCBI Taxonomy" id="279058"/>
    <lineage>
        <taxon>Bacteria</taxon>
        <taxon>Pseudomonadati</taxon>
        <taxon>Pseudomonadota</taxon>
        <taxon>Betaproteobacteria</taxon>
        <taxon>Burkholderiales</taxon>
        <taxon>Oxalobacteraceae</taxon>
        <taxon>Collimonas</taxon>
    </lineage>
</organism>
<dbReference type="GO" id="GO:0005886">
    <property type="term" value="C:plasma membrane"/>
    <property type="evidence" value="ECO:0007669"/>
    <property type="project" value="UniProtKB-SubCell"/>
</dbReference>
<comment type="function">
    <text evidence="1">Mechanosensitive channel that participates in the regulation of osmotic pressure changes within the cell, opening in response to stretch forces in the membrane lipid bilayer, without the need for other proteins. Contributes to normal resistance to hypoosmotic shock. Forms an ion channel of 1.0 nanosiemens conductance with a slight preference for anions.</text>
</comment>
<keyword evidence="1" id="KW-0472">Membrane</keyword>
<feature type="transmembrane region" description="Helical" evidence="1">
    <location>
        <begin position="21"/>
        <end position="42"/>
    </location>
</feature>
<feature type="transmembrane region" description="Helical" evidence="1">
    <location>
        <begin position="163"/>
        <end position="184"/>
    </location>
</feature>
<dbReference type="AlphaFoldDB" id="A0A0A1FE60"/>